<evidence type="ECO:0008006" key="3">
    <source>
        <dbReference type="Google" id="ProtNLM"/>
    </source>
</evidence>
<name>A0A5C3NTF2_9APHY</name>
<dbReference type="InParanoid" id="A0A5C3NTF2"/>
<protein>
    <recommendedName>
        <fullName evidence="3">F-box domain-containing protein</fullName>
    </recommendedName>
</protein>
<accession>A0A5C3NTF2</accession>
<organism evidence="1 2">
    <name type="scientific">Polyporus arcularius HHB13444</name>
    <dbReference type="NCBI Taxonomy" id="1314778"/>
    <lineage>
        <taxon>Eukaryota</taxon>
        <taxon>Fungi</taxon>
        <taxon>Dikarya</taxon>
        <taxon>Basidiomycota</taxon>
        <taxon>Agaricomycotina</taxon>
        <taxon>Agaricomycetes</taxon>
        <taxon>Polyporales</taxon>
        <taxon>Polyporaceae</taxon>
        <taxon>Polyporus</taxon>
    </lineage>
</organism>
<evidence type="ECO:0000313" key="2">
    <source>
        <dbReference type="Proteomes" id="UP000308197"/>
    </source>
</evidence>
<sequence length="490" mass="55330">MSGCSKLLNDDILREIAFYASRPTCLSLMRTCKFLHSEGAKAALRHPVALTHYMGMFRFLHFLHAGDGFRYVRELRICFVTTDLAGLSELEDSIRLMTGLEALLFDVDPEKDDYAEDMLGYFPPLVDAISRIPHLRRISIKGAGPCAKELMRRLQSNSVESVLLDWDFGRHWARGRPPFVGSDPWPSLHPVPFLAKWTSTLQELTCEHWYNSRVLPVFPHVYPHMRRLTIRNDCRYPRLAPLIRAYPNLAYLNVNTFGDTAYHLPDPEAEAARAVNVSSQHAADALGPWRRLEEIVGPIVELYALGLQAPVGLLRVPKFGIGDRNLDYFSTVFRDLQPRGIQFAAEGELFLPRFVELVRGPGASFLENIDLRVHLHRDQADKDLAAVLDDLGSGLARLPLRRLHIRLVANELRPPSHTQAPLLTGELHTPLTPAERSLDEFDVDAYVRRLASAVHSLTEAVVEIQDLRQRSTGLRQSNKCGNFRRVVGSG</sequence>
<dbReference type="AlphaFoldDB" id="A0A5C3NTF2"/>
<keyword evidence="2" id="KW-1185">Reference proteome</keyword>
<dbReference type="Proteomes" id="UP000308197">
    <property type="component" value="Unassembled WGS sequence"/>
</dbReference>
<gene>
    <name evidence="1" type="ORF">K466DRAFT_504561</name>
</gene>
<evidence type="ECO:0000313" key="1">
    <source>
        <dbReference type="EMBL" id="TFK80049.1"/>
    </source>
</evidence>
<dbReference type="EMBL" id="ML211860">
    <property type="protein sequence ID" value="TFK80049.1"/>
    <property type="molecule type" value="Genomic_DNA"/>
</dbReference>
<proteinExistence type="predicted"/>
<reference evidence="1 2" key="1">
    <citation type="journal article" date="2019" name="Nat. Ecol. Evol.">
        <title>Megaphylogeny resolves global patterns of mushroom evolution.</title>
        <authorList>
            <person name="Varga T."/>
            <person name="Krizsan K."/>
            <person name="Foldi C."/>
            <person name="Dima B."/>
            <person name="Sanchez-Garcia M."/>
            <person name="Sanchez-Ramirez S."/>
            <person name="Szollosi G.J."/>
            <person name="Szarkandi J.G."/>
            <person name="Papp V."/>
            <person name="Albert L."/>
            <person name="Andreopoulos W."/>
            <person name="Angelini C."/>
            <person name="Antonin V."/>
            <person name="Barry K.W."/>
            <person name="Bougher N.L."/>
            <person name="Buchanan P."/>
            <person name="Buyck B."/>
            <person name="Bense V."/>
            <person name="Catcheside P."/>
            <person name="Chovatia M."/>
            <person name="Cooper J."/>
            <person name="Damon W."/>
            <person name="Desjardin D."/>
            <person name="Finy P."/>
            <person name="Geml J."/>
            <person name="Haridas S."/>
            <person name="Hughes K."/>
            <person name="Justo A."/>
            <person name="Karasinski D."/>
            <person name="Kautmanova I."/>
            <person name="Kiss B."/>
            <person name="Kocsube S."/>
            <person name="Kotiranta H."/>
            <person name="LaButti K.M."/>
            <person name="Lechner B.E."/>
            <person name="Liimatainen K."/>
            <person name="Lipzen A."/>
            <person name="Lukacs Z."/>
            <person name="Mihaltcheva S."/>
            <person name="Morgado L.N."/>
            <person name="Niskanen T."/>
            <person name="Noordeloos M.E."/>
            <person name="Ohm R.A."/>
            <person name="Ortiz-Santana B."/>
            <person name="Ovrebo C."/>
            <person name="Racz N."/>
            <person name="Riley R."/>
            <person name="Savchenko A."/>
            <person name="Shiryaev A."/>
            <person name="Soop K."/>
            <person name="Spirin V."/>
            <person name="Szebenyi C."/>
            <person name="Tomsovsky M."/>
            <person name="Tulloss R.E."/>
            <person name="Uehling J."/>
            <person name="Grigoriev I.V."/>
            <person name="Vagvolgyi C."/>
            <person name="Papp T."/>
            <person name="Martin F.M."/>
            <person name="Miettinen O."/>
            <person name="Hibbett D.S."/>
            <person name="Nagy L.G."/>
        </authorList>
    </citation>
    <scope>NUCLEOTIDE SEQUENCE [LARGE SCALE GENOMIC DNA]</scope>
    <source>
        <strain evidence="1 2">HHB13444</strain>
    </source>
</reference>